<feature type="region of interest" description="Disordered" evidence="1">
    <location>
        <begin position="12"/>
        <end position="57"/>
    </location>
</feature>
<feature type="compositionally biased region" description="Basic and acidic residues" evidence="1">
    <location>
        <begin position="20"/>
        <end position="34"/>
    </location>
</feature>
<accession>W2LE29</accession>
<evidence type="ECO:0000313" key="2">
    <source>
        <dbReference type="EMBL" id="ETL95642.1"/>
    </source>
</evidence>
<dbReference type="AlphaFoldDB" id="W2LE29"/>
<dbReference type="EMBL" id="KI679006">
    <property type="protein sequence ID" value="ETL95642.1"/>
    <property type="molecule type" value="Genomic_DNA"/>
</dbReference>
<reference evidence="2" key="1">
    <citation type="submission" date="2013-11" db="EMBL/GenBank/DDBJ databases">
        <title>The Genome Sequence of Phytophthora parasitica CHvinca01.</title>
        <authorList>
            <consortium name="The Broad Institute Genomics Platform"/>
            <person name="Russ C."/>
            <person name="Tyler B."/>
            <person name="Panabieres F."/>
            <person name="Shan W."/>
            <person name="Tripathy S."/>
            <person name="Grunwald N."/>
            <person name="Machado M."/>
            <person name="Johnson C.S."/>
            <person name="Arredondo F."/>
            <person name="Hong C."/>
            <person name="Coffey M."/>
            <person name="Young S.K."/>
            <person name="Zeng Q."/>
            <person name="Gargeya S."/>
            <person name="Fitzgerald M."/>
            <person name="Abouelleil A."/>
            <person name="Alvarado L."/>
            <person name="Chapman S.B."/>
            <person name="Gainer-Dewar J."/>
            <person name="Goldberg J."/>
            <person name="Griggs A."/>
            <person name="Gujja S."/>
            <person name="Hansen M."/>
            <person name="Howarth C."/>
            <person name="Imamovic A."/>
            <person name="Ireland A."/>
            <person name="Larimer J."/>
            <person name="McCowan C."/>
            <person name="Murphy C."/>
            <person name="Pearson M."/>
            <person name="Poon T.W."/>
            <person name="Priest M."/>
            <person name="Roberts A."/>
            <person name="Saif S."/>
            <person name="Shea T."/>
            <person name="Sykes S."/>
            <person name="Wortman J."/>
            <person name="Nusbaum C."/>
            <person name="Birren B."/>
        </authorList>
    </citation>
    <scope>NUCLEOTIDE SEQUENCE [LARGE SCALE GENOMIC DNA]</scope>
    <source>
        <strain evidence="2">CHvinca01</strain>
    </source>
</reference>
<sequence>MARQRVLVDCLGDGYDDDERSLTHGEDSTDDGERVGTISKDSSDDGEEYPTAAGRGTSLSALCMDKYNESK</sequence>
<organism evidence="2">
    <name type="scientific">Phytophthora nicotianae</name>
    <name type="common">Potato buckeye rot agent</name>
    <name type="synonym">Phytophthora parasitica</name>
    <dbReference type="NCBI Taxonomy" id="4792"/>
    <lineage>
        <taxon>Eukaryota</taxon>
        <taxon>Sar</taxon>
        <taxon>Stramenopiles</taxon>
        <taxon>Oomycota</taxon>
        <taxon>Peronosporomycetes</taxon>
        <taxon>Peronosporales</taxon>
        <taxon>Peronosporaceae</taxon>
        <taxon>Phytophthora</taxon>
    </lineage>
</organism>
<proteinExistence type="predicted"/>
<dbReference type="Proteomes" id="UP000054423">
    <property type="component" value="Unassembled WGS sequence"/>
</dbReference>
<protein>
    <submittedName>
        <fullName evidence="2">Uncharacterized protein</fullName>
    </submittedName>
</protein>
<evidence type="ECO:0000256" key="1">
    <source>
        <dbReference type="SAM" id="MobiDB-lite"/>
    </source>
</evidence>
<gene>
    <name evidence="2" type="ORF">L917_06593</name>
</gene>
<name>W2LE29_PHYNI</name>